<dbReference type="PANTHER" id="PTHR11877">
    <property type="entry name" value="HYDROXYMETHYLGLUTARYL-COA SYNTHASE"/>
    <property type="match status" value="1"/>
</dbReference>
<feature type="domain" description="Chalcone/stilbene synthase N-terminal" evidence="4">
    <location>
        <begin position="10"/>
        <end position="217"/>
    </location>
</feature>
<dbReference type="Proteomes" id="UP000609323">
    <property type="component" value="Unassembled WGS sequence"/>
</dbReference>
<proteinExistence type="inferred from homology"/>
<dbReference type="InterPro" id="IPR016039">
    <property type="entry name" value="Thiolase-like"/>
</dbReference>
<dbReference type="Pfam" id="PF00195">
    <property type="entry name" value="Chal_sti_synt_N"/>
    <property type="match status" value="1"/>
</dbReference>
<dbReference type="SUPFAM" id="SSF53901">
    <property type="entry name" value="Thiolase-like"/>
    <property type="match status" value="1"/>
</dbReference>
<evidence type="ECO:0000259" key="5">
    <source>
        <dbReference type="Pfam" id="PF02797"/>
    </source>
</evidence>
<evidence type="ECO:0000313" key="6">
    <source>
        <dbReference type="EMBL" id="GGA40159.1"/>
    </source>
</evidence>
<dbReference type="RefSeq" id="WP_094092469.1">
    <property type="nucleotide sequence ID" value="NZ_BMHF01000008.1"/>
</dbReference>
<keyword evidence="7" id="KW-1185">Reference proteome</keyword>
<evidence type="ECO:0000259" key="4">
    <source>
        <dbReference type="Pfam" id="PF00195"/>
    </source>
</evidence>
<protein>
    <submittedName>
        <fullName evidence="6">Chalcone synthase</fullName>
    </submittedName>
</protein>
<evidence type="ECO:0000256" key="1">
    <source>
        <dbReference type="ARBA" id="ARBA00005531"/>
    </source>
</evidence>
<evidence type="ECO:0000256" key="3">
    <source>
        <dbReference type="SAM" id="MobiDB-lite"/>
    </source>
</evidence>
<evidence type="ECO:0000256" key="2">
    <source>
        <dbReference type="ARBA" id="ARBA00022679"/>
    </source>
</evidence>
<dbReference type="PANTHER" id="PTHR11877:SF46">
    <property type="entry name" value="TYPE III POLYKETIDE SYNTHASE A"/>
    <property type="match status" value="1"/>
</dbReference>
<dbReference type="PIRSF" id="PIRSF000451">
    <property type="entry name" value="PKS_III"/>
    <property type="match status" value="1"/>
</dbReference>
<feature type="compositionally biased region" description="Basic and acidic residues" evidence="3">
    <location>
        <begin position="390"/>
        <end position="405"/>
    </location>
</feature>
<comment type="similarity">
    <text evidence="1">Belongs to the thiolase-like superfamily. Chalcone/stilbene synthases family.</text>
</comment>
<accession>A0ABQ1GAY9</accession>
<keyword evidence="2" id="KW-0808">Transferase</keyword>
<dbReference type="Gene3D" id="3.40.47.10">
    <property type="match status" value="2"/>
</dbReference>
<feature type="domain" description="Chalcone/stilbene synthase C-terminal" evidence="5">
    <location>
        <begin position="237"/>
        <end position="368"/>
    </location>
</feature>
<dbReference type="InterPro" id="IPR011141">
    <property type="entry name" value="Polyketide_synthase_type-III"/>
</dbReference>
<comment type="caution">
    <text evidence="6">The sequence shown here is derived from an EMBL/GenBank/DDBJ whole genome shotgun (WGS) entry which is preliminary data.</text>
</comment>
<dbReference type="InterPro" id="IPR012328">
    <property type="entry name" value="Chalcone/stilbene_synt_C"/>
</dbReference>
<dbReference type="Pfam" id="PF02797">
    <property type="entry name" value="Chal_sti_synt_C"/>
    <property type="match status" value="1"/>
</dbReference>
<organism evidence="6 7">
    <name type="scientific">Paenibacillus physcomitrellae</name>
    <dbReference type="NCBI Taxonomy" id="1619311"/>
    <lineage>
        <taxon>Bacteria</taxon>
        <taxon>Bacillati</taxon>
        <taxon>Bacillota</taxon>
        <taxon>Bacilli</taxon>
        <taxon>Bacillales</taxon>
        <taxon>Paenibacillaceae</taxon>
        <taxon>Paenibacillus</taxon>
    </lineage>
</organism>
<dbReference type="EMBL" id="BMHF01000008">
    <property type="protein sequence ID" value="GGA40159.1"/>
    <property type="molecule type" value="Genomic_DNA"/>
</dbReference>
<dbReference type="CDD" id="cd00831">
    <property type="entry name" value="CHS_like"/>
    <property type="match status" value="1"/>
</dbReference>
<dbReference type="InterPro" id="IPR001099">
    <property type="entry name" value="Chalcone/stilbene_synt_N"/>
</dbReference>
<name>A0ABQ1GAY9_9BACL</name>
<feature type="region of interest" description="Disordered" evidence="3">
    <location>
        <begin position="373"/>
        <end position="405"/>
    </location>
</feature>
<sequence>MKFIHRNIAIQGLGTAVPEHKLDQADTSERLGQALAGYPDSRRWAKRIFKQCGVETRYTVEPELLNPADECRYFPNSSDLTVPGTAERMDTYKKESVPLALKSARQALQDARVDASAITHLITVSCTGQYLPGLDTHLIRELGLPRTVNRIPFNFLGCAAGLKGVCLGSQIAAREAQAKILVVSVELCTLHIQPSSRREALFGASFFGDGSSACVIGMPKTGENAIYQLGLDHSVLLADSADEMIWEVGDHGFDLYLSPDIPKLLSRFVPEQMEVLLGGSRDAELWAIHPGGKGIVDTIEQLYGLSGEQTASSRAILRNFGNMSSATILFVLAHMRDRLVETGAKAASGVALAFGPGLTCEMIQIQYVPQHSLHPEKTSSPEGKAFPGTDHSDTETLLKVDGAHV</sequence>
<gene>
    <name evidence="6" type="ORF">GCM10010917_26800</name>
</gene>
<reference evidence="7" key="1">
    <citation type="journal article" date="2019" name="Int. J. Syst. Evol. Microbiol.">
        <title>The Global Catalogue of Microorganisms (GCM) 10K type strain sequencing project: providing services to taxonomists for standard genome sequencing and annotation.</title>
        <authorList>
            <consortium name="The Broad Institute Genomics Platform"/>
            <consortium name="The Broad Institute Genome Sequencing Center for Infectious Disease"/>
            <person name="Wu L."/>
            <person name="Ma J."/>
        </authorList>
    </citation>
    <scope>NUCLEOTIDE SEQUENCE [LARGE SCALE GENOMIC DNA]</scope>
    <source>
        <strain evidence="7">CGMCC 1.15044</strain>
    </source>
</reference>
<evidence type="ECO:0000313" key="7">
    <source>
        <dbReference type="Proteomes" id="UP000609323"/>
    </source>
</evidence>